<organism evidence="2 3">
    <name type="scientific">Cnephaeus nilssonii</name>
    <name type="common">Northern bat</name>
    <name type="synonym">Eptesicus nilssonii</name>
    <dbReference type="NCBI Taxonomy" id="3371016"/>
    <lineage>
        <taxon>Eukaryota</taxon>
        <taxon>Metazoa</taxon>
        <taxon>Chordata</taxon>
        <taxon>Craniata</taxon>
        <taxon>Vertebrata</taxon>
        <taxon>Euteleostomi</taxon>
        <taxon>Mammalia</taxon>
        <taxon>Eutheria</taxon>
        <taxon>Laurasiatheria</taxon>
        <taxon>Chiroptera</taxon>
        <taxon>Yangochiroptera</taxon>
        <taxon>Vespertilionidae</taxon>
        <taxon>Cnephaeus</taxon>
    </lineage>
</organism>
<proteinExistence type="predicted"/>
<dbReference type="Proteomes" id="UP001177744">
    <property type="component" value="Unassembled WGS sequence"/>
</dbReference>
<dbReference type="EMBL" id="JAULJE010000006">
    <property type="protein sequence ID" value="KAK1342140.1"/>
    <property type="molecule type" value="Genomic_DNA"/>
</dbReference>
<feature type="region of interest" description="Disordered" evidence="1">
    <location>
        <begin position="48"/>
        <end position="133"/>
    </location>
</feature>
<evidence type="ECO:0000256" key="1">
    <source>
        <dbReference type="SAM" id="MobiDB-lite"/>
    </source>
</evidence>
<comment type="caution">
    <text evidence="2">The sequence shown here is derived from an EMBL/GenBank/DDBJ whole genome shotgun (WGS) entry which is preliminary data.</text>
</comment>
<keyword evidence="3" id="KW-1185">Reference proteome</keyword>
<evidence type="ECO:0000313" key="2">
    <source>
        <dbReference type="EMBL" id="KAK1342140.1"/>
    </source>
</evidence>
<reference evidence="2" key="1">
    <citation type="submission" date="2023-06" db="EMBL/GenBank/DDBJ databases">
        <title>Reference genome for the Northern bat (Eptesicus nilssonii), a most northern bat species.</title>
        <authorList>
            <person name="Laine V.N."/>
            <person name="Pulliainen A.T."/>
            <person name="Lilley T.M."/>
        </authorList>
    </citation>
    <scope>NUCLEOTIDE SEQUENCE</scope>
    <source>
        <strain evidence="2">BLF_Eptnil</strain>
        <tissue evidence="2">Kidney</tissue>
    </source>
</reference>
<gene>
    <name evidence="2" type="ORF">QTO34_016897</name>
</gene>
<accession>A0AA40I441</accession>
<evidence type="ECO:0000313" key="3">
    <source>
        <dbReference type="Proteomes" id="UP001177744"/>
    </source>
</evidence>
<protein>
    <submittedName>
        <fullName evidence="2">Uncharacterized protein</fullName>
    </submittedName>
</protein>
<name>A0AA40I441_CNENI</name>
<sequence length="165" mass="17586">MKAAVKKLEERGTEPLPISTQEWWLKFIPGFITHWKGLHTCTVDTTLRSPTNSHSRPLHGSKPHTVPAMGAPNQSPSGEARAAAAALTSHEPCIWQPPQGSDLRDGAETGSPTSPEGSRIARGRFPGECAGMRGHDSGVKQALLLCGPSSQAAPRGEQWPVAFPP</sequence>
<dbReference type="AlphaFoldDB" id="A0AA40I441"/>